<feature type="signal peptide" evidence="1">
    <location>
        <begin position="1"/>
        <end position="28"/>
    </location>
</feature>
<accession>A0A7L9WQ07</accession>
<organism evidence="2 3">
    <name type="scientific">Pseudooceanicola spongiae</name>
    <dbReference type="NCBI Taxonomy" id="2613965"/>
    <lineage>
        <taxon>Bacteria</taxon>
        <taxon>Pseudomonadati</taxon>
        <taxon>Pseudomonadota</taxon>
        <taxon>Alphaproteobacteria</taxon>
        <taxon>Rhodobacterales</taxon>
        <taxon>Paracoccaceae</taxon>
        <taxon>Pseudooceanicola</taxon>
    </lineage>
</organism>
<sequence length="142" mass="15577">MKALSLVAVALALLVFAVSLLMPPMARAQDAGGPEAVISQQLQAFDAEDFDRAWTYASPTIQGIFGTVDAFGAMVRSGYPMVHHARDHRFVGQQERDGLLYQTVQIEDAEGTLHFLEYAMIQTPEGWKIDAVRMVKQPGLAV</sequence>
<dbReference type="Proteomes" id="UP000594118">
    <property type="component" value="Chromosome"/>
</dbReference>
<dbReference type="EMBL" id="CP045201">
    <property type="protein sequence ID" value="QOL81516.1"/>
    <property type="molecule type" value="Genomic_DNA"/>
</dbReference>
<dbReference type="KEGG" id="pshq:F3W81_12175"/>
<keyword evidence="3" id="KW-1185">Reference proteome</keyword>
<dbReference type="Pfam" id="PF16156">
    <property type="entry name" value="DUF4864"/>
    <property type="match status" value="1"/>
</dbReference>
<keyword evidence="1" id="KW-0732">Signal</keyword>
<evidence type="ECO:0000313" key="3">
    <source>
        <dbReference type="Proteomes" id="UP000594118"/>
    </source>
</evidence>
<evidence type="ECO:0000256" key="1">
    <source>
        <dbReference type="SAM" id="SignalP"/>
    </source>
</evidence>
<gene>
    <name evidence="2" type="ORF">F3W81_12175</name>
</gene>
<dbReference type="RefSeq" id="WP_193079433.1">
    <property type="nucleotide sequence ID" value="NZ_CP045201.1"/>
</dbReference>
<proteinExistence type="predicted"/>
<dbReference type="AlphaFoldDB" id="A0A7L9WQ07"/>
<evidence type="ECO:0000313" key="2">
    <source>
        <dbReference type="EMBL" id="QOL81516.1"/>
    </source>
</evidence>
<name>A0A7L9WQ07_9RHOB</name>
<feature type="chain" id="PRO_5032725836" evidence="1">
    <location>
        <begin position="29"/>
        <end position="142"/>
    </location>
</feature>
<reference evidence="2 3" key="1">
    <citation type="submission" date="2019-10" db="EMBL/GenBank/DDBJ databases">
        <title>Pseudopuniceibacterium sp. HQ09 islated from Antarctica.</title>
        <authorList>
            <person name="Liao L."/>
            <person name="Su S."/>
            <person name="Chen B."/>
            <person name="Yu Y."/>
        </authorList>
    </citation>
    <scope>NUCLEOTIDE SEQUENCE [LARGE SCALE GENOMIC DNA]</scope>
    <source>
        <strain evidence="2 3">HQ09</strain>
    </source>
</reference>
<protein>
    <submittedName>
        <fullName evidence="2">DUF4864 domain-containing protein</fullName>
    </submittedName>
</protein>
<dbReference type="InterPro" id="IPR032347">
    <property type="entry name" value="DUF4864"/>
</dbReference>